<dbReference type="Proteomes" id="UP001140949">
    <property type="component" value="Unassembled WGS sequence"/>
</dbReference>
<dbReference type="AlphaFoldDB" id="A0AAX6I028"/>
<feature type="compositionally biased region" description="Low complexity" evidence="1">
    <location>
        <begin position="48"/>
        <end position="57"/>
    </location>
</feature>
<evidence type="ECO:0000256" key="1">
    <source>
        <dbReference type="SAM" id="MobiDB-lite"/>
    </source>
</evidence>
<evidence type="ECO:0000313" key="3">
    <source>
        <dbReference type="EMBL" id="KAJ6846343.1"/>
    </source>
</evidence>
<dbReference type="InterPro" id="IPR040503">
    <property type="entry name" value="TRHO_N"/>
</dbReference>
<organism evidence="3 4">
    <name type="scientific">Iris pallida</name>
    <name type="common">Sweet iris</name>
    <dbReference type="NCBI Taxonomy" id="29817"/>
    <lineage>
        <taxon>Eukaryota</taxon>
        <taxon>Viridiplantae</taxon>
        <taxon>Streptophyta</taxon>
        <taxon>Embryophyta</taxon>
        <taxon>Tracheophyta</taxon>
        <taxon>Spermatophyta</taxon>
        <taxon>Magnoliopsida</taxon>
        <taxon>Liliopsida</taxon>
        <taxon>Asparagales</taxon>
        <taxon>Iridaceae</taxon>
        <taxon>Iridoideae</taxon>
        <taxon>Irideae</taxon>
        <taxon>Iris</taxon>
    </lineage>
</organism>
<gene>
    <name evidence="3" type="ORF">M6B38_280370</name>
</gene>
<keyword evidence="4" id="KW-1185">Reference proteome</keyword>
<evidence type="ECO:0000259" key="2">
    <source>
        <dbReference type="Pfam" id="PF17773"/>
    </source>
</evidence>
<dbReference type="PANTHER" id="PTHR43268:SF3">
    <property type="entry name" value="RHODANESE-LIKE DOMAIN-CONTAINING PROTEIN 7-RELATED"/>
    <property type="match status" value="1"/>
</dbReference>
<dbReference type="InterPro" id="IPR020936">
    <property type="entry name" value="TrhO"/>
</dbReference>
<evidence type="ECO:0000313" key="4">
    <source>
        <dbReference type="Proteomes" id="UP001140949"/>
    </source>
</evidence>
<sequence>MRIGSSIVSGTMLSSITRLLVVPLLPLPRHHRFSSSIAATATSSSSSSSIATTISTRSRSRSRSRSRTTKLVLKCHSRQIPTASESSPEFQLDDDDEEEEEEEEFLVVSFYKFVHIDDPEELVSQQLSFLQGRDIHGRIYVNEQGINAQYSGPRKDALAYAEWLKDDSRFSDILVQISPAFSRHAFPRLKLRYKPSLDILREEHCTFLW</sequence>
<protein>
    <submittedName>
        <fullName evidence="3">Rhodanese-like domain-containing protein 8, chloroplastic isoform X1</fullName>
    </submittedName>
</protein>
<dbReference type="PANTHER" id="PTHR43268">
    <property type="entry name" value="THIOSULFATE SULFURTRANSFERASE/RHODANESE-LIKE DOMAIN-CONTAINING PROTEIN 2"/>
    <property type="match status" value="1"/>
</dbReference>
<name>A0AAX6I028_IRIPA</name>
<feature type="compositionally biased region" description="Basic residues" evidence="1">
    <location>
        <begin position="58"/>
        <end position="70"/>
    </location>
</feature>
<dbReference type="Pfam" id="PF17773">
    <property type="entry name" value="UPF0176_N"/>
    <property type="match status" value="1"/>
</dbReference>
<feature type="region of interest" description="Disordered" evidence="1">
    <location>
        <begin position="48"/>
        <end position="70"/>
    </location>
</feature>
<dbReference type="EMBL" id="JANAVB010005598">
    <property type="protein sequence ID" value="KAJ6846343.1"/>
    <property type="molecule type" value="Genomic_DNA"/>
</dbReference>
<comment type="caution">
    <text evidence="3">The sequence shown here is derived from an EMBL/GenBank/DDBJ whole genome shotgun (WGS) entry which is preliminary data.</text>
</comment>
<feature type="domain" description="tRNA uridine(34) hydroxylase N-terminal" evidence="2">
    <location>
        <begin position="106"/>
        <end position="195"/>
    </location>
</feature>
<proteinExistence type="predicted"/>
<dbReference type="Gene3D" id="3.30.70.100">
    <property type="match status" value="1"/>
</dbReference>
<reference evidence="3" key="2">
    <citation type="submission" date="2023-04" db="EMBL/GenBank/DDBJ databases">
        <authorList>
            <person name="Bruccoleri R.E."/>
            <person name="Oakeley E.J."/>
            <person name="Faust A.-M."/>
            <person name="Dessus-Babus S."/>
            <person name="Altorfer M."/>
            <person name="Burckhardt D."/>
            <person name="Oertli M."/>
            <person name="Naumann U."/>
            <person name="Petersen F."/>
            <person name="Wong J."/>
        </authorList>
    </citation>
    <scope>NUCLEOTIDE SEQUENCE</scope>
    <source>
        <strain evidence="3">GSM-AAB239-AS_SAM_17_03QT</strain>
        <tissue evidence="3">Leaf</tissue>
    </source>
</reference>
<reference evidence="3" key="1">
    <citation type="journal article" date="2023" name="GigaByte">
        <title>Genome assembly of the bearded iris, Iris pallida Lam.</title>
        <authorList>
            <person name="Bruccoleri R.E."/>
            <person name="Oakeley E.J."/>
            <person name="Faust A.M.E."/>
            <person name="Altorfer M."/>
            <person name="Dessus-Babus S."/>
            <person name="Burckhardt D."/>
            <person name="Oertli M."/>
            <person name="Naumann U."/>
            <person name="Petersen F."/>
            <person name="Wong J."/>
        </authorList>
    </citation>
    <scope>NUCLEOTIDE SEQUENCE</scope>
    <source>
        <strain evidence="3">GSM-AAB239-AS_SAM_17_03QT</strain>
    </source>
</reference>
<accession>A0AAX6I028</accession>